<dbReference type="PANTHER" id="PTHR10044">
    <property type="entry name" value="INHIBITOR OF APOPTOSIS"/>
    <property type="match status" value="1"/>
</dbReference>
<dbReference type="Proteomes" id="UP001642483">
    <property type="component" value="Unassembled WGS sequence"/>
</dbReference>
<comment type="caution">
    <text evidence="1">The sequence shown here is derived from an EMBL/GenBank/DDBJ whole genome shotgun (WGS) entry which is preliminary data.</text>
</comment>
<dbReference type="SMART" id="SM00238">
    <property type="entry name" value="BIR"/>
    <property type="match status" value="1"/>
</dbReference>
<evidence type="ECO:0000313" key="2">
    <source>
        <dbReference type="Proteomes" id="UP001642483"/>
    </source>
</evidence>
<dbReference type="InterPro" id="IPR050784">
    <property type="entry name" value="IAP"/>
</dbReference>
<evidence type="ECO:0000313" key="1">
    <source>
        <dbReference type="EMBL" id="CAK8688694.1"/>
    </source>
</evidence>
<dbReference type="Pfam" id="PF00653">
    <property type="entry name" value="BIR"/>
    <property type="match status" value="1"/>
</dbReference>
<proteinExistence type="predicted"/>
<keyword evidence="2" id="KW-1185">Reference proteome</keyword>
<dbReference type="PANTHER" id="PTHR10044:SF139">
    <property type="entry name" value="DEATH-ASSOCIATED INHIBITOR OF APOPTOSIS 2"/>
    <property type="match status" value="1"/>
</dbReference>
<dbReference type="SUPFAM" id="SSF57924">
    <property type="entry name" value="Inhibitor of apoptosis (IAP) repeat"/>
    <property type="match status" value="1"/>
</dbReference>
<dbReference type="InterPro" id="IPR001370">
    <property type="entry name" value="BIR_rpt"/>
</dbReference>
<gene>
    <name evidence="1" type="ORF">CVLEPA_LOCUS20681</name>
</gene>
<dbReference type="PROSITE" id="PS50143">
    <property type="entry name" value="BIR_REPEAT_2"/>
    <property type="match status" value="1"/>
</dbReference>
<reference evidence="1 2" key="1">
    <citation type="submission" date="2024-02" db="EMBL/GenBank/DDBJ databases">
        <authorList>
            <person name="Daric V."/>
            <person name="Darras S."/>
        </authorList>
    </citation>
    <scope>NUCLEOTIDE SEQUENCE [LARGE SCALE GENOMIC DNA]</scope>
</reference>
<protein>
    <submittedName>
        <fullName evidence="1">Uncharacterized protein</fullName>
    </submittedName>
</protein>
<organism evidence="1 2">
    <name type="scientific">Clavelina lepadiformis</name>
    <name type="common">Light-bulb sea squirt</name>
    <name type="synonym">Ascidia lepadiformis</name>
    <dbReference type="NCBI Taxonomy" id="159417"/>
    <lineage>
        <taxon>Eukaryota</taxon>
        <taxon>Metazoa</taxon>
        <taxon>Chordata</taxon>
        <taxon>Tunicata</taxon>
        <taxon>Ascidiacea</taxon>
        <taxon>Aplousobranchia</taxon>
        <taxon>Clavelinidae</taxon>
        <taxon>Clavelina</taxon>
    </lineage>
</organism>
<sequence>MVASTMANSRRNLATNLGNRNLFLYSNPNYKVKYSPVVRDRAKCWYCNGRLQNWERADDPWEEHANWFPLCEFFLQYKGPDYVHGIVIRFPNLRRPTIRNPANPNQLRNIQSGPILRNGHRSGGSEIIDPREEVRSLERKVDGNMSSSELVGQAKLMGFDERMIKTALKGEILLLIYVSAKKVVLFFNFYYIKFINNIENRSFYRKYETTGNGFSRLEILVESILAMEEEFASNRSEEEGSALATKKATPSTSFCNLSTASGLQEIHRLQEERM</sequence>
<name>A0ABP0GDI0_CLALP</name>
<dbReference type="Gene3D" id="1.10.1170.10">
    <property type="entry name" value="Inhibitor Of Apoptosis Protein (2mihbC-IAP-1), Chain A"/>
    <property type="match status" value="1"/>
</dbReference>
<dbReference type="EMBL" id="CAWYQH010000108">
    <property type="protein sequence ID" value="CAK8688694.1"/>
    <property type="molecule type" value="Genomic_DNA"/>
</dbReference>
<accession>A0ABP0GDI0</accession>